<dbReference type="InterPro" id="IPR011990">
    <property type="entry name" value="TPR-like_helical_dom_sf"/>
</dbReference>
<sequence length="94" mass="10207">MKKWFIAALLLCGYAHADMLDALKAYENKDFTQAQQQFSALIPLGNEIAALNLGAMAYQGEGQAPNLSEALAYFMLAADLKHTQANTKADQNGI</sequence>
<dbReference type="RefSeq" id="WP_189483441.1">
    <property type="nucleotide sequence ID" value="NZ_BMYR01000009.1"/>
</dbReference>
<evidence type="ECO:0000313" key="3">
    <source>
        <dbReference type="Proteomes" id="UP000634667"/>
    </source>
</evidence>
<keyword evidence="1" id="KW-0732">Signal</keyword>
<proteinExistence type="predicted"/>
<dbReference type="InterPro" id="IPR006597">
    <property type="entry name" value="Sel1-like"/>
</dbReference>
<gene>
    <name evidence="2" type="ORF">GCM10008111_23770</name>
</gene>
<protein>
    <recommendedName>
        <fullName evidence="4">Sel1 repeat family protein</fullName>
    </recommendedName>
</protein>
<accession>A0ABQ2WSY0</accession>
<comment type="caution">
    <text evidence="2">The sequence shown here is derived from an EMBL/GenBank/DDBJ whole genome shotgun (WGS) entry which is preliminary data.</text>
</comment>
<dbReference type="EMBL" id="BMYR01000009">
    <property type="protein sequence ID" value="GGW66992.1"/>
    <property type="molecule type" value="Genomic_DNA"/>
</dbReference>
<dbReference type="SUPFAM" id="SSF81901">
    <property type="entry name" value="HCP-like"/>
    <property type="match status" value="1"/>
</dbReference>
<reference evidence="3" key="1">
    <citation type="journal article" date="2019" name="Int. J. Syst. Evol. Microbiol.">
        <title>The Global Catalogue of Microorganisms (GCM) 10K type strain sequencing project: providing services to taxonomists for standard genome sequencing and annotation.</title>
        <authorList>
            <consortium name="The Broad Institute Genomics Platform"/>
            <consortium name="The Broad Institute Genome Sequencing Center for Infectious Disease"/>
            <person name="Wu L."/>
            <person name="Ma J."/>
        </authorList>
    </citation>
    <scope>NUCLEOTIDE SEQUENCE [LARGE SCALE GENOMIC DNA]</scope>
    <source>
        <strain evidence="3">KCTC 23723</strain>
    </source>
</reference>
<feature type="chain" id="PRO_5047518174" description="Sel1 repeat family protein" evidence="1">
    <location>
        <begin position="18"/>
        <end position="94"/>
    </location>
</feature>
<feature type="signal peptide" evidence="1">
    <location>
        <begin position="1"/>
        <end position="17"/>
    </location>
</feature>
<organism evidence="2 3">
    <name type="scientific">Alishewanella tabrizica</name>
    <dbReference type="NCBI Taxonomy" id="671278"/>
    <lineage>
        <taxon>Bacteria</taxon>
        <taxon>Pseudomonadati</taxon>
        <taxon>Pseudomonadota</taxon>
        <taxon>Gammaproteobacteria</taxon>
        <taxon>Alteromonadales</taxon>
        <taxon>Alteromonadaceae</taxon>
        <taxon>Alishewanella</taxon>
    </lineage>
</organism>
<keyword evidence="3" id="KW-1185">Reference proteome</keyword>
<dbReference type="Proteomes" id="UP000634667">
    <property type="component" value="Unassembled WGS sequence"/>
</dbReference>
<evidence type="ECO:0008006" key="4">
    <source>
        <dbReference type="Google" id="ProtNLM"/>
    </source>
</evidence>
<evidence type="ECO:0000313" key="2">
    <source>
        <dbReference type="EMBL" id="GGW66992.1"/>
    </source>
</evidence>
<dbReference type="Gene3D" id="1.25.40.10">
    <property type="entry name" value="Tetratricopeptide repeat domain"/>
    <property type="match status" value="1"/>
</dbReference>
<name>A0ABQ2WSY0_9ALTE</name>
<evidence type="ECO:0000256" key="1">
    <source>
        <dbReference type="SAM" id="SignalP"/>
    </source>
</evidence>
<dbReference type="SMART" id="SM00671">
    <property type="entry name" value="SEL1"/>
    <property type="match status" value="1"/>
</dbReference>